<comment type="caution">
    <text evidence="6">The sequence shown here is derived from an EMBL/GenBank/DDBJ whole genome shotgun (WGS) entry which is preliminary data.</text>
</comment>
<evidence type="ECO:0000313" key="7">
    <source>
        <dbReference type="Proteomes" id="UP000231252"/>
    </source>
</evidence>
<organism evidence="6 7">
    <name type="scientific">candidate division WWE3 bacterium CG08_land_8_20_14_0_20_41_10</name>
    <dbReference type="NCBI Taxonomy" id="1975085"/>
    <lineage>
        <taxon>Bacteria</taxon>
        <taxon>Katanobacteria</taxon>
    </lineage>
</organism>
<evidence type="ECO:0000256" key="1">
    <source>
        <dbReference type="ARBA" id="ARBA00003416"/>
    </source>
</evidence>
<name>A0A2H0XEF3_UNCKA</name>
<dbReference type="AlphaFoldDB" id="A0A2H0XEF3"/>
<feature type="compositionally biased region" description="Basic and acidic residues" evidence="5">
    <location>
        <begin position="67"/>
        <end position="83"/>
    </location>
</feature>
<dbReference type="EMBL" id="PEYU01000029">
    <property type="protein sequence ID" value="PIS22498.1"/>
    <property type="molecule type" value="Genomic_DNA"/>
</dbReference>
<evidence type="ECO:0000256" key="2">
    <source>
        <dbReference type="ARBA" id="ARBA00009840"/>
    </source>
</evidence>
<proteinExistence type="inferred from homology"/>
<dbReference type="PANTHER" id="PTHR30563:SF0">
    <property type="entry name" value="DNA RECOMBINATION PROTEIN RMUC"/>
    <property type="match status" value="1"/>
</dbReference>
<evidence type="ECO:0000313" key="6">
    <source>
        <dbReference type="EMBL" id="PIS22498.1"/>
    </source>
</evidence>
<dbReference type="Pfam" id="PF02646">
    <property type="entry name" value="RmuC"/>
    <property type="match status" value="1"/>
</dbReference>
<sequence length="361" mass="41229">MEILTLAIVVVLVLGVAIFLYSQIKSLKEKPEDAKDQVLMEWLKSMKLEVTESINKNSQTLEQQLKSQRETMEKQLSDQRMEATRQSGQMAQNLTQALNQQLNNTQEVIRNVQKQLGGIEEFGKDIKDLSNVLKSPKLRGGLGEQFLYEILANVLPKELYATQYKFKDGNTCDAMVFTDKGMIPVDSKFPMENYKLSVTTESPEERDKAKKKFIDDVKKRIDEIAGKYILPAEGTTENAVMYIPSESVFYDMIVNTPAVEEYARNKNIMLASPNTISYFLKVVLVAYKQHELQKHAVEIQKALVGIKIEAEKFNEDLGVLERHITNAYKSMDGVKNRFSKFFNRLENVQSIEGPKEQPKLL</sequence>
<keyword evidence="3" id="KW-0175">Coiled coil</keyword>
<reference evidence="7" key="1">
    <citation type="submission" date="2017-09" db="EMBL/GenBank/DDBJ databases">
        <title>Depth-based differentiation of microbial function through sediment-hosted aquifers and enrichment of novel symbionts in the deep terrestrial subsurface.</title>
        <authorList>
            <person name="Probst A.J."/>
            <person name="Ladd B."/>
            <person name="Jarett J.K."/>
            <person name="Geller-Mcgrath D.E."/>
            <person name="Sieber C.M.K."/>
            <person name="Emerson J.B."/>
            <person name="Anantharaman K."/>
            <person name="Thomas B.C."/>
            <person name="Malmstrom R."/>
            <person name="Stieglmeier M."/>
            <person name="Klingl A."/>
            <person name="Woyke T."/>
            <person name="Ryan C.M."/>
            <person name="Banfield J.F."/>
        </authorList>
    </citation>
    <scope>NUCLEOTIDE SEQUENCE [LARGE SCALE GENOMIC DNA]</scope>
</reference>
<comment type="similarity">
    <text evidence="2">Belongs to the RmuC family.</text>
</comment>
<evidence type="ECO:0008006" key="8">
    <source>
        <dbReference type="Google" id="ProtNLM"/>
    </source>
</evidence>
<keyword evidence="4" id="KW-0233">DNA recombination</keyword>
<gene>
    <name evidence="6" type="ORF">COT50_01660</name>
</gene>
<accession>A0A2H0XEF3</accession>
<dbReference type="PANTHER" id="PTHR30563">
    <property type="entry name" value="DNA RECOMBINATION PROTEIN RMUC"/>
    <property type="match status" value="1"/>
</dbReference>
<feature type="region of interest" description="Disordered" evidence="5">
    <location>
        <begin position="61"/>
        <end position="84"/>
    </location>
</feature>
<dbReference type="Proteomes" id="UP000231252">
    <property type="component" value="Unassembled WGS sequence"/>
</dbReference>
<evidence type="ECO:0000256" key="3">
    <source>
        <dbReference type="ARBA" id="ARBA00023054"/>
    </source>
</evidence>
<protein>
    <recommendedName>
        <fullName evidence="8">DNA recombination protein RmuC</fullName>
    </recommendedName>
</protein>
<dbReference type="GO" id="GO:0006310">
    <property type="term" value="P:DNA recombination"/>
    <property type="evidence" value="ECO:0007669"/>
    <property type="project" value="UniProtKB-KW"/>
</dbReference>
<dbReference type="InterPro" id="IPR003798">
    <property type="entry name" value="DNA_recombination_RmuC"/>
</dbReference>
<evidence type="ECO:0000256" key="4">
    <source>
        <dbReference type="ARBA" id="ARBA00023172"/>
    </source>
</evidence>
<evidence type="ECO:0000256" key="5">
    <source>
        <dbReference type="SAM" id="MobiDB-lite"/>
    </source>
</evidence>
<comment type="function">
    <text evidence="1">Involved in DNA recombination.</text>
</comment>